<dbReference type="Gene3D" id="3.40.50.300">
    <property type="entry name" value="P-loop containing nucleotide triphosphate hydrolases"/>
    <property type="match status" value="1"/>
</dbReference>
<dbReference type="OrthoDB" id="3171550at2"/>
<dbReference type="InterPro" id="IPR017871">
    <property type="entry name" value="ABC_transporter-like_CS"/>
</dbReference>
<dbReference type="PANTHER" id="PTHR43776:SF7">
    <property type="entry name" value="D,D-DIPEPTIDE TRANSPORT ATP-BINDING PROTEIN DDPF-RELATED"/>
    <property type="match status" value="1"/>
</dbReference>
<keyword evidence="4 6" id="KW-0067">ATP-binding</keyword>
<comment type="caution">
    <text evidence="6">The sequence shown here is derived from an EMBL/GenBank/DDBJ whole genome shotgun (WGS) entry which is preliminary data.</text>
</comment>
<dbReference type="Pfam" id="PF00005">
    <property type="entry name" value="ABC_tran"/>
    <property type="match status" value="1"/>
</dbReference>
<gene>
    <name evidence="6" type="ORF">DMP06_09130</name>
</gene>
<dbReference type="Proteomes" id="UP000269591">
    <property type="component" value="Unassembled WGS sequence"/>
</dbReference>
<feature type="domain" description="ABC transporter" evidence="5">
    <location>
        <begin position="20"/>
        <end position="269"/>
    </location>
</feature>
<accession>A0A3N0AVN4</accession>
<evidence type="ECO:0000313" key="7">
    <source>
        <dbReference type="Proteomes" id="UP000269591"/>
    </source>
</evidence>
<dbReference type="InterPro" id="IPR027417">
    <property type="entry name" value="P-loop_NTPase"/>
</dbReference>
<evidence type="ECO:0000256" key="2">
    <source>
        <dbReference type="ARBA" id="ARBA00022448"/>
    </source>
</evidence>
<dbReference type="InterPro" id="IPR003439">
    <property type="entry name" value="ABC_transporter-like_ATP-bd"/>
</dbReference>
<protein>
    <submittedName>
        <fullName evidence="6">ABC transporter ATP-binding protein</fullName>
    </submittedName>
</protein>
<dbReference type="InterPro" id="IPR050319">
    <property type="entry name" value="ABC_transp_ATP-bind"/>
</dbReference>
<sequence length="282" mass="30679">MIDSMQEFTAPAVDPTVPIIKLEDIHVIFKTRTGSLLHPNKVHAINGLSLELMPGETIGIVGESGCGKSTTANVMIGLQQPTSGHVYFKGVDVTKRTAKQRKTIGRVISVVFQDPATALNARMSIHDQLMDPMNVHKVGTKAEREKRVKKLIELVGLPSSVLEALPGQLSGGQRQRVAIARALSLRPDAIIADEPTSALDVSVRAQILNLLTDLKRDLGLSMVFISHDIQTVRYISDRIMVMNKGQAVEKGTAKEVFENPKDDYTKLLLGAAPSLLHPDLGK</sequence>
<name>A0A3N0AVN4_9ACTN</name>
<evidence type="ECO:0000256" key="1">
    <source>
        <dbReference type="ARBA" id="ARBA00005417"/>
    </source>
</evidence>
<dbReference type="PROSITE" id="PS00211">
    <property type="entry name" value="ABC_TRANSPORTER_1"/>
    <property type="match status" value="1"/>
</dbReference>
<evidence type="ECO:0000256" key="4">
    <source>
        <dbReference type="ARBA" id="ARBA00022840"/>
    </source>
</evidence>
<dbReference type="GO" id="GO:0016887">
    <property type="term" value="F:ATP hydrolysis activity"/>
    <property type="evidence" value="ECO:0007669"/>
    <property type="project" value="InterPro"/>
</dbReference>
<dbReference type="CDD" id="cd03257">
    <property type="entry name" value="ABC_NikE_OppD_transporters"/>
    <property type="match status" value="1"/>
</dbReference>
<proteinExistence type="inferred from homology"/>
<dbReference type="AlphaFoldDB" id="A0A3N0AVN4"/>
<dbReference type="PANTHER" id="PTHR43776">
    <property type="entry name" value="TRANSPORT ATP-BINDING PROTEIN"/>
    <property type="match status" value="1"/>
</dbReference>
<dbReference type="EMBL" id="QIBX01000018">
    <property type="protein sequence ID" value="RNL38416.1"/>
    <property type="molecule type" value="Genomic_DNA"/>
</dbReference>
<reference evidence="7" key="1">
    <citation type="submission" date="2018-05" db="EMBL/GenBank/DDBJ databases">
        <title>Genome Sequencing of selected type strains of the family Eggerthellaceae.</title>
        <authorList>
            <person name="Danylec N."/>
            <person name="Stoll D.A."/>
            <person name="Doetsch A."/>
            <person name="Huch M."/>
        </authorList>
    </citation>
    <scope>NUCLEOTIDE SEQUENCE [LARGE SCALE GENOMIC DNA]</scope>
    <source>
        <strain evidence="7">DSM 24851</strain>
    </source>
</reference>
<dbReference type="SMART" id="SM00382">
    <property type="entry name" value="AAA"/>
    <property type="match status" value="1"/>
</dbReference>
<evidence type="ECO:0000259" key="5">
    <source>
        <dbReference type="PROSITE" id="PS50893"/>
    </source>
</evidence>
<keyword evidence="2" id="KW-0813">Transport</keyword>
<dbReference type="SUPFAM" id="SSF52540">
    <property type="entry name" value="P-loop containing nucleoside triphosphate hydrolases"/>
    <property type="match status" value="1"/>
</dbReference>
<comment type="similarity">
    <text evidence="1">Belongs to the ABC transporter superfamily.</text>
</comment>
<dbReference type="GO" id="GO:0055085">
    <property type="term" value="P:transmembrane transport"/>
    <property type="evidence" value="ECO:0007669"/>
    <property type="project" value="UniProtKB-ARBA"/>
</dbReference>
<dbReference type="PROSITE" id="PS50893">
    <property type="entry name" value="ABC_TRANSPORTER_2"/>
    <property type="match status" value="1"/>
</dbReference>
<keyword evidence="3" id="KW-0547">Nucleotide-binding</keyword>
<evidence type="ECO:0000256" key="3">
    <source>
        <dbReference type="ARBA" id="ARBA00022741"/>
    </source>
</evidence>
<organism evidence="6 7">
    <name type="scientific">Slackia equolifaciens</name>
    <dbReference type="NCBI Taxonomy" id="498718"/>
    <lineage>
        <taxon>Bacteria</taxon>
        <taxon>Bacillati</taxon>
        <taxon>Actinomycetota</taxon>
        <taxon>Coriobacteriia</taxon>
        <taxon>Eggerthellales</taxon>
        <taxon>Eggerthellaceae</taxon>
        <taxon>Slackia</taxon>
    </lineage>
</organism>
<dbReference type="RefSeq" id="WP_123209432.1">
    <property type="nucleotide sequence ID" value="NZ_JBHTHO010000021.1"/>
</dbReference>
<evidence type="ECO:0000313" key="6">
    <source>
        <dbReference type="EMBL" id="RNL38416.1"/>
    </source>
</evidence>
<dbReference type="GO" id="GO:0005524">
    <property type="term" value="F:ATP binding"/>
    <property type="evidence" value="ECO:0007669"/>
    <property type="project" value="UniProtKB-KW"/>
</dbReference>
<dbReference type="InterPro" id="IPR003593">
    <property type="entry name" value="AAA+_ATPase"/>
</dbReference>
<keyword evidence="7" id="KW-1185">Reference proteome</keyword>